<evidence type="ECO:0000313" key="1">
    <source>
        <dbReference type="EMBL" id="AGB15885.1"/>
    </source>
</evidence>
<organism evidence="1 2">
    <name type="scientific">Halovivax ruber (strain DSM 18193 / JCM 13892 / XH-70)</name>
    <dbReference type="NCBI Taxonomy" id="797302"/>
    <lineage>
        <taxon>Archaea</taxon>
        <taxon>Methanobacteriati</taxon>
        <taxon>Methanobacteriota</taxon>
        <taxon>Stenosarchaea group</taxon>
        <taxon>Halobacteria</taxon>
        <taxon>Halobacteriales</taxon>
        <taxon>Natrialbaceae</taxon>
        <taxon>Halovivax</taxon>
    </lineage>
</organism>
<proteinExistence type="predicted"/>
<dbReference type="RefSeq" id="WP_015300539.1">
    <property type="nucleotide sequence ID" value="NC_019964.1"/>
</dbReference>
<reference evidence="1" key="1">
    <citation type="submission" date="2011-09" db="EMBL/GenBank/DDBJ databases">
        <title>Complete sequence of Halovivax ruber XH-70.</title>
        <authorList>
            <consortium name="US DOE Joint Genome Institute"/>
            <person name="Lucas S."/>
            <person name="Han J."/>
            <person name="Lapidus A."/>
            <person name="Cheng J.-F."/>
            <person name="Goodwin L."/>
            <person name="Pitluck S."/>
            <person name="Peters L."/>
            <person name="Mikhailova N."/>
            <person name="Davenport K."/>
            <person name="Detter J.C."/>
            <person name="Han C."/>
            <person name="Tapia R."/>
            <person name="Land M."/>
            <person name="Hauser L."/>
            <person name="Kyrpides N."/>
            <person name="Ivanova N."/>
            <person name="Pagani I."/>
            <person name="Sproer C."/>
            <person name="Anderson I."/>
            <person name="Woyke T."/>
        </authorList>
    </citation>
    <scope>NUCLEOTIDE SEQUENCE</scope>
    <source>
        <strain evidence="1">XH-70</strain>
    </source>
</reference>
<dbReference type="KEGG" id="hru:Halru_1271"/>
<name>L0I8I2_HALRX</name>
<gene>
    <name evidence="1" type="ordered locus">Halru_1271</name>
</gene>
<dbReference type="AlphaFoldDB" id="L0I8I2"/>
<dbReference type="Proteomes" id="UP000010846">
    <property type="component" value="Chromosome"/>
</dbReference>
<sequence>MATSTHTSDPEGTVVESYGFGVSIVECQVDEASPRYRFVAPQHTDITFDRLEDARLYADVYFDVNGFVEADTGTRGVPPEIVQSGKDTLAAYLVTMEWADENWVASFYGTTPTVIDRYCSWVRRRADEIRAGAHDAGAD</sequence>
<dbReference type="EMBL" id="CP003050">
    <property type="protein sequence ID" value="AGB15885.1"/>
    <property type="molecule type" value="Genomic_DNA"/>
</dbReference>
<dbReference type="GeneID" id="14375525"/>
<dbReference type="OrthoDB" id="303910at2157"/>
<dbReference type="eggNOG" id="arCOG09046">
    <property type="taxonomic scope" value="Archaea"/>
</dbReference>
<dbReference type="HOGENOM" id="CLU_131908_0_0_2"/>
<keyword evidence="2" id="KW-1185">Reference proteome</keyword>
<protein>
    <submittedName>
        <fullName evidence="1">Uncharacterized protein</fullName>
    </submittedName>
</protein>
<accession>L0I8I2</accession>
<dbReference type="STRING" id="797302.Halru_1271"/>
<evidence type="ECO:0000313" key="2">
    <source>
        <dbReference type="Proteomes" id="UP000010846"/>
    </source>
</evidence>